<evidence type="ECO:0000256" key="2">
    <source>
        <dbReference type="ARBA" id="ARBA00023125"/>
    </source>
</evidence>
<protein>
    <submittedName>
        <fullName evidence="5">GntR family transcriptional regulator</fullName>
    </submittedName>
</protein>
<evidence type="ECO:0000259" key="4">
    <source>
        <dbReference type="PROSITE" id="PS50949"/>
    </source>
</evidence>
<dbReference type="CDD" id="cd07377">
    <property type="entry name" value="WHTH_GntR"/>
    <property type="match status" value="1"/>
</dbReference>
<comment type="caution">
    <text evidence="5">The sequence shown here is derived from an EMBL/GenBank/DDBJ whole genome shotgun (WGS) entry which is preliminary data.</text>
</comment>
<dbReference type="InterPro" id="IPR036388">
    <property type="entry name" value="WH-like_DNA-bd_sf"/>
</dbReference>
<evidence type="ECO:0000256" key="3">
    <source>
        <dbReference type="ARBA" id="ARBA00023163"/>
    </source>
</evidence>
<dbReference type="PANTHER" id="PTHR38445">
    <property type="entry name" value="HTH-TYPE TRANSCRIPTIONAL REPRESSOR YTRA"/>
    <property type="match status" value="1"/>
</dbReference>
<gene>
    <name evidence="5" type="ORF">BLEM_0713</name>
</gene>
<name>A0A261FSP2_9BIFI</name>
<dbReference type="Gene3D" id="1.10.10.10">
    <property type="entry name" value="Winged helix-like DNA-binding domain superfamily/Winged helix DNA-binding domain"/>
    <property type="match status" value="1"/>
</dbReference>
<dbReference type="InterPro" id="IPR000524">
    <property type="entry name" value="Tscrpt_reg_HTH_GntR"/>
</dbReference>
<dbReference type="EMBL" id="MWWX01000005">
    <property type="protein sequence ID" value="OZG62167.1"/>
    <property type="molecule type" value="Genomic_DNA"/>
</dbReference>
<sequence>MRFDDTSGEPLFKQVATQLNEAIVAGTYREGEQVPSTTEISSAYRINPATVLKGMNLLVDQGLLEKRRGLGMFVATGAREKARAAMREEFLTKRVAQLVAEAKRLGIGPDELSELIEKGYRQS</sequence>
<proteinExistence type="predicted"/>
<feature type="domain" description="HTH gntR-type" evidence="4">
    <location>
        <begin position="9"/>
        <end position="77"/>
    </location>
</feature>
<accession>A0A261FSP2</accession>
<dbReference type="PANTHER" id="PTHR38445:SF10">
    <property type="entry name" value="GNTR-FAMILY TRANSCRIPTIONAL REGULATOR"/>
    <property type="match status" value="1"/>
</dbReference>
<dbReference type="SUPFAM" id="SSF46785">
    <property type="entry name" value="Winged helix' DNA-binding domain"/>
    <property type="match status" value="1"/>
</dbReference>
<reference evidence="5 6" key="1">
    <citation type="journal article" date="2017" name="BMC Genomics">
        <title>Comparative genomic and phylogenomic analyses of the Bifidobacteriaceae family.</title>
        <authorList>
            <person name="Lugli G.A."/>
            <person name="Milani C."/>
            <person name="Turroni F."/>
            <person name="Duranti S."/>
            <person name="Mancabelli L."/>
            <person name="Mangifesta M."/>
            <person name="Ferrario C."/>
            <person name="Modesto M."/>
            <person name="Mattarelli P."/>
            <person name="Jiri K."/>
            <person name="van Sinderen D."/>
            <person name="Ventura M."/>
        </authorList>
    </citation>
    <scope>NUCLEOTIDE SEQUENCE [LARGE SCALE GENOMIC DNA]</scope>
    <source>
        <strain evidence="5 6">DSM 28807</strain>
    </source>
</reference>
<keyword evidence="2" id="KW-0238">DNA-binding</keyword>
<keyword evidence="3" id="KW-0804">Transcription</keyword>
<organism evidence="5 6">
    <name type="scientific">Bifidobacterium lemurum</name>
    <dbReference type="NCBI Taxonomy" id="1603886"/>
    <lineage>
        <taxon>Bacteria</taxon>
        <taxon>Bacillati</taxon>
        <taxon>Actinomycetota</taxon>
        <taxon>Actinomycetes</taxon>
        <taxon>Bifidobacteriales</taxon>
        <taxon>Bifidobacteriaceae</taxon>
        <taxon>Bifidobacterium</taxon>
    </lineage>
</organism>
<dbReference type="Pfam" id="PF00392">
    <property type="entry name" value="GntR"/>
    <property type="match status" value="1"/>
</dbReference>
<evidence type="ECO:0000313" key="5">
    <source>
        <dbReference type="EMBL" id="OZG62167.1"/>
    </source>
</evidence>
<dbReference type="SMART" id="SM00345">
    <property type="entry name" value="HTH_GNTR"/>
    <property type="match status" value="1"/>
</dbReference>
<dbReference type="OrthoDB" id="162505at2"/>
<dbReference type="AlphaFoldDB" id="A0A261FSP2"/>
<dbReference type="RefSeq" id="WP_072726647.1">
    <property type="nucleotide sequence ID" value="NZ_BDIS01000024.1"/>
</dbReference>
<dbReference type="STRING" id="1603886.GCA_001895165_01773"/>
<dbReference type="InterPro" id="IPR036390">
    <property type="entry name" value="WH_DNA-bd_sf"/>
</dbReference>
<keyword evidence="6" id="KW-1185">Reference proteome</keyword>
<dbReference type="GO" id="GO:0003677">
    <property type="term" value="F:DNA binding"/>
    <property type="evidence" value="ECO:0007669"/>
    <property type="project" value="UniProtKB-KW"/>
</dbReference>
<dbReference type="Proteomes" id="UP000216352">
    <property type="component" value="Unassembled WGS sequence"/>
</dbReference>
<evidence type="ECO:0000313" key="6">
    <source>
        <dbReference type="Proteomes" id="UP000216352"/>
    </source>
</evidence>
<evidence type="ECO:0000256" key="1">
    <source>
        <dbReference type="ARBA" id="ARBA00023015"/>
    </source>
</evidence>
<dbReference type="PROSITE" id="PS50949">
    <property type="entry name" value="HTH_GNTR"/>
    <property type="match status" value="1"/>
</dbReference>
<keyword evidence="1" id="KW-0805">Transcription regulation</keyword>
<dbReference type="GO" id="GO:0003700">
    <property type="term" value="F:DNA-binding transcription factor activity"/>
    <property type="evidence" value="ECO:0007669"/>
    <property type="project" value="InterPro"/>
</dbReference>